<dbReference type="InterPro" id="IPR016135">
    <property type="entry name" value="UBQ-conjugating_enzyme/RWD"/>
</dbReference>
<dbReference type="GO" id="GO:0005975">
    <property type="term" value="P:carbohydrate metabolic process"/>
    <property type="evidence" value="ECO:0007669"/>
    <property type="project" value="InterPro"/>
</dbReference>
<feature type="compositionally biased region" description="Polar residues" evidence="3">
    <location>
        <begin position="230"/>
        <end position="239"/>
    </location>
</feature>
<comment type="caution">
    <text evidence="6">The sequence shown here is derived from an EMBL/GenBank/DDBJ whole genome shotgun (WGS) entry which is preliminary data.</text>
</comment>
<dbReference type="InterPro" id="IPR000608">
    <property type="entry name" value="UBC"/>
</dbReference>
<proteinExistence type="predicted"/>
<dbReference type="Pfam" id="PF24803">
    <property type="entry name" value="DUF7704"/>
    <property type="match status" value="1"/>
</dbReference>
<dbReference type="Pfam" id="PF00128">
    <property type="entry name" value="Alpha-amylase"/>
    <property type="match status" value="1"/>
</dbReference>
<dbReference type="PANTHER" id="PTHR46116">
    <property type="entry name" value="(E3-INDEPENDENT) E2 UBIQUITIN-CONJUGATING ENZYME"/>
    <property type="match status" value="1"/>
</dbReference>
<evidence type="ECO:0000256" key="2">
    <source>
        <dbReference type="ARBA" id="ARBA00022786"/>
    </source>
</evidence>
<dbReference type="SMART" id="SM00642">
    <property type="entry name" value="Aamy"/>
    <property type="match status" value="1"/>
</dbReference>
<feature type="region of interest" description="Disordered" evidence="3">
    <location>
        <begin position="1103"/>
        <end position="1126"/>
    </location>
</feature>
<protein>
    <recommendedName>
        <fullName evidence="5">UBC core domain-containing protein</fullName>
    </recommendedName>
</protein>
<dbReference type="InterPro" id="IPR017853">
    <property type="entry name" value="GH"/>
</dbReference>
<evidence type="ECO:0000256" key="1">
    <source>
        <dbReference type="ARBA" id="ARBA00022679"/>
    </source>
</evidence>
<dbReference type="SMART" id="SM00212">
    <property type="entry name" value="UBCc"/>
    <property type="match status" value="1"/>
</dbReference>
<dbReference type="Pfam" id="PF00179">
    <property type="entry name" value="UQ_con"/>
    <property type="match status" value="1"/>
</dbReference>
<evidence type="ECO:0000313" key="7">
    <source>
        <dbReference type="Proteomes" id="UP000310066"/>
    </source>
</evidence>
<evidence type="ECO:0000259" key="5">
    <source>
        <dbReference type="PROSITE" id="PS50127"/>
    </source>
</evidence>
<dbReference type="InterPro" id="IPR056121">
    <property type="entry name" value="DUF7704"/>
</dbReference>
<feature type="transmembrane region" description="Helical" evidence="4">
    <location>
        <begin position="56"/>
        <end position="77"/>
    </location>
</feature>
<keyword evidence="4" id="KW-0472">Membrane</keyword>
<sequence length="1490" mass="165359">MARAVPLWPFLLFGVIEPALLVWAYIITLQDPKKFFVNQVPHIALDDAGFLPQAKLLVLLLGNVYLLLAPLAVICIWTPHRSAAVYYLIAVGLGDLGHIYATYQVWGEAFWDLNLWNDMMWGNVGVSAFFHLNRWATLLASSQGSGTVLYNDDEEFARLLQAQYDDEDEDQSRPLPRTFPNDKVDSGTIIEASEALHDDERFARELQAELDRADILRIGGDEGVTHRRQSGSINASSASAHYPSLSESNEVHSSRQDGDAKAQDEAFARQLQAQYDGEDGPEASAIQDSNDEASTMDPLARRGLVQRFAEAKELLLKFKLWFEHTGNRYSVTDVSSVFRCSKASCSAETCLRCGMQSKGRGTSSSVTLNDNYTLTWCCARGRMAIIWILLCGYDRRRTAERRRDSYFTKPTLSPSKGSSGAGVGYDSEYGHHPFMQMAQPINYGSISGIYVPPPSYEQALNYGKHEMYTFGNSYPQPVNYSQYGAYHPPQPVNYSKYGTSQPLGQYAPSRYAQPVDNPAASSTEAADDEITARLMACLDVLLPSLVNESVQDFDLEPPPVLAAVLTQSNVLGTIAALLRNDSLEDATKRTRLYKITLDVVNKLGSHHATAGPTIHHSRQVQEGGPDILSLSFTPSHTNNKDVKFEEAQSLASCLHNFDKQSKNMLVNAKAHPQAFAGPDSEQMLSLCRGVSDLADFLLANAAPAPVPAANPGGPGQALPHANDDWQSDLAVLELPDEEIMSRHSYGQLARAAHNLAPNRMKSLSLQLSNLMTSLPPGIFVRHCASRLDVMKILIIGPKGTPYENGLFEFDLFCPSNFPNSPPSMLFRTTGGGRVRFNPNLYNCGKVCLSLLGTWQGESWQPGKSTILQVLVSIQAMIFCDEPWYNEPGRSANRIASMRHNQELQGYTVRHAMLDWLGPELDPVWGDVVERHFVTRGREIEGVVAGWGVHQGVRTQSDISTTALHGSQDDNRCLFQTFEWHTTSQPPPPNATHSPGSHYARLTRLLPSLAAIGVTAIWLPPGCKANSPQGNGYDCYDLWDLGEFDQKRVEICSPKKIEAWLRYDFPGREKEGMRYSPFKWRADHFNGIDWDQRAQKNAIYKLVDDPATYPKPQQQSDGGGGGGGMNRLARLAGKMKSAPPPRRPGKGWAEDVDDMHGNYDYLMFANVDFQHPEVRQDVLNWGDWMVQTTGVDGFRLDAVQHFSYNFTRGWIARVRASSRQNRGRDAFVVGEIWTGEVERITKWLDVVGQGVYAYDSPLLYNFSRISEDVRTGSVNADLRTIIRNSLLETRPEAAVTLVANHDTQPGQASFTPMLASLKPLWYAFILLRQEGYPCVFWGDVYGTKGPKAEPPACTVDDGKGGRRSLIPDLMMARRMFAYGVQKDYWDAMSCIAWTREGRQGDGGCVVLISIGPAQDKKGEAKWTVKRMPFGRPGGVYVDVVANVGERAEVRIDEKGEGLFPCKGMSASVFVRQDAPGIERFPVAFNLDAYGQ</sequence>
<keyword evidence="2" id="KW-0833">Ubl conjugation pathway</keyword>
<accession>A0A4V5N5U3</accession>
<dbReference type="OrthoDB" id="47801at2759"/>
<feature type="compositionally biased region" description="Basic and acidic residues" evidence="3">
    <location>
        <begin position="249"/>
        <end position="264"/>
    </location>
</feature>
<dbReference type="SUPFAM" id="SSF51445">
    <property type="entry name" value="(Trans)glycosidases"/>
    <property type="match status" value="1"/>
</dbReference>
<dbReference type="STRING" id="329885.A0A4V5N5U3"/>
<dbReference type="SUPFAM" id="SSF51011">
    <property type="entry name" value="Glycosyl hydrolase domain"/>
    <property type="match status" value="1"/>
</dbReference>
<evidence type="ECO:0000256" key="3">
    <source>
        <dbReference type="SAM" id="MobiDB-lite"/>
    </source>
</evidence>
<name>A0A4V5N5U3_9PEZI</name>
<dbReference type="InterPro" id="IPR006047">
    <property type="entry name" value="GH13_cat_dom"/>
</dbReference>
<dbReference type="SUPFAM" id="SSF54495">
    <property type="entry name" value="UBC-like"/>
    <property type="match status" value="1"/>
</dbReference>
<keyword evidence="4" id="KW-0812">Transmembrane</keyword>
<feature type="region of interest" description="Disordered" evidence="3">
    <location>
        <begin position="165"/>
        <end position="186"/>
    </location>
</feature>
<feature type="region of interest" description="Disordered" evidence="3">
    <location>
        <begin position="223"/>
        <end position="264"/>
    </location>
</feature>
<feature type="transmembrane region" description="Helical" evidence="4">
    <location>
        <begin position="7"/>
        <end position="26"/>
    </location>
</feature>
<dbReference type="CDD" id="cd11318">
    <property type="entry name" value="AmyAc_bac_fung_AmyA"/>
    <property type="match status" value="1"/>
</dbReference>
<dbReference type="CDD" id="cd23810">
    <property type="entry name" value="UBCc_BIRC6"/>
    <property type="match status" value="1"/>
</dbReference>
<feature type="domain" description="UBC core" evidence="5">
    <location>
        <begin position="758"/>
        <end position="917"/>
    </location>
</feature>
<dbReference type="PROSITE" id="PS50127">
    <property type="entry name" value="UBC_2"/>
    <property type="match status" value="1"/>
</dbReference>
<dbReference type="Proteomes" id="UP000310066">
    <property type="component" value="Unassembled WGS sequence"/>
</dbReference>
<dbReference type="Gene3D" id="3.20.20.80">
    <property type="entry name" value="Glycosidases"/>
    <property type="match status" value="1"/>
</dbReference>
<dbReference type="InterPro" id="IPR013780">
    <property type="entry name" value="Glyco_hydro_b"/>
</dbReference>
<dbReference type="Gene3D" id="2.40.30.140">
    <property type="match status" value="1"/>
</dbReference>
<organism evidence="6 7">
    <name type="scientific">Friedmanniomyces endolithicus</name>
    <dbReference type="NCBI Taxonomy" id="329885"/>
    <lineage>
        <taxon>Eukaryota</taxon>
        <taxon>Fungi</taxon>
        <taxon>Dikarya</taxon>
        <taxon>Ascomycota</taxon>
        <taxon>Pezizomycotina</taxon>
        <taxon>Dothideomycetes</taxon>
        <taxon>Dothideomycetidae</taxon>
        <taxon>Mycosphaerellales</taxon>
        <taxon>Teratosphaeriaceae</taxon>
        <taxon>Friedmanniomyces</taxon>
    </lineage>
</organism>
<dbReference type="Gene3D" id="2.60.40.1180">
    <property type="entry name" value="Golgi alpha-mannosidase II"/>
    <property type="match status" value="1"/>
</dbReference>
<keyword evidence="4" id="KW-1133">Transmembrane helix</keyword>
<reference evidence="6 7" key="1">
    <citation type="submission" date="2017-03" db="EMBL/GenBank/DDBJ databases">
        <title>Genomes of endolithic fungi from Antarctica.</title>
        <authorList>
            <person name="Coleine C."/>
            <person name="Masonjones S."/>
            <person name="Stajich J.E."/>
        </authorList>
    </citation>
    <scope>NUCLEOTIDE SEQUENCE [LARGE SCALE GENOMIC DNA]</scope>
    <source>
        <strain evidence="6 7">CCFEE 5311</strain>
    </source>
</reference>
<evidence type="ECO:0000313" key="6">
    <source>
        <dbReference type="EMBL" id="TKA30519.1"/>
    </source>
</evidence>
<keyword evidence="1" id="KW-0808">Transferase</keyword>
<dbReference type="Gene3D" id="3.10.110.10">
    <property type="entry name" value="Ubiquitin Conjugating Enzyme"/>
    <property type="match status" value="1"/>
</dbReference>
<dbReference type="EMBL" id="NAJP01000102">
    <property type="protein sequence ID" value="TKA30519.1"/>
    <property type="molecule type" value="Genomic_DNA"/>
</dbReference>
<evidence type="ECO:0000256" key="4">
    <source>
        <dbReference type="SAM" id="Phobius"/>
    </source>
</evidence>
<dbReference type="PANTHER" id="PTHR46116:SF15">
    <property type="entry name" value="(E3-INDEPENDENT) E2 UBIQUITIN-CONJUGATING ENZYME"/>
    <property type="match status" value="1"/>
</dbReference>
<dbReference type="GO" id="GO:0061631">
    <property type="term" value="F:ubiquitin conjugating enzyme activity"/>
    <property type="evidence" value="ECO:0007669"/>
    <property type="project" value="TreeGrafter"/>
</dbReference>
<gene>
    <name evidence="6" type="ORF">B0A54_15813</name>
</gene>
<feature type="transmembrane region" description="Helical" evidence="4">
    <location>
        <begin position="84"/>
        <end position="103"/>
    </location>
</feature>